<gene>
    <name evidence="2" type="ORF">bsdtb5_08760</name>
</gene>
<protein>
    <submittedName>
        <fullName evidence="2">Uncharacterized protein</fullName>
    </submittedName>
</protein>
<proteinExistence type="predicted"/>
<dbReference type="RefSeq" id="WP_271714850.1">
    <property type="nucleotide sequence ID" value="NZ_AP024169.1"/>
</dbReference>
<keyword evidence="1" id="KW-0812">Transmembrane</keyword>
<evidence type="ECO:0000256" key="1">
    <source>
        <dbReference type="SAM" id="Phobius"/>
    </source>
</evidence>
<dbReference type="EMBL" id="AP024169">
    <property type="protein sequence ID" value="BCN29581.1"/>
    <property type="molecule type" value="Genomic_DNA"/>
</dbReference>
<feature type="transmembrane region" description="Helical" evidence="1">
    <location>
        <begin position="141"/>
        <end position="171"/>
    </location>
</feature>
<reference evidence="2 3" key="1">
    <citation type="submission" date="2020-11" db="EMBL/GenBank/DDBJ databases">
        <title>Draft genome sequencing of a Lachnospiraceae strain isolated from anoxic soil subjected to BSD treatment.</title>
        <authorList>
            <person name="Uek A."/>
            <person name="Tonouchi A."/>
        </authorList>
    </citation>
    <scope>NUCLEOTIDE SEQUENCE [LARGE SCALE GENOMIC DNA]</scope>
    <source>
        <strain evidence="2 3">TB5</strain>
    </source>
</reference>
<accession>A0A7R7EJ07</accession>
<feature type="transmembrane region" description="Helical" evidence="1">
    <location>
        <begin position="12"/>
        <end position="36"/>
    </location>
</feature>
<sequence length="229" mass="25934">MWENIKKYPLLKTIVVSILGVLAFGLAFNIMFGSGSSREEGTMMESGYSLSDTLEIIIGLLIQFVIVAILIGIIYWIVQTIRKNIGNQQDNKNSILLKDPIIKNTLLISGSIVVLIILFWIGKSVFYNSYNTFMMSNYYPAFSIVSIVIFFIKFFVLLLFIGLGISMIMYIKNFSYSETRKKDEGYNMNEKTTLECTDCHSSLKLEWKYCPNCGSDTTSNENNPSGYGV</sequence>
<dbReference type="Proteomes" id="UP000595897">
    <property type="component" value="Chromosome"/>
</dbReference>
<evidence type="ECO:0000313" key="2">
    <source>
        <dbReference type="EMBL" id="BCN29581.1"/>
    </source>
</evidence>
<feature type="transmembrane region" description="Helical" evidence="1">
    <location>
        <begin position="56"/>
        <end position="78"/>
    </location>
</feature>
<dbReference type="KEGG" id="ahb:bsdtb5_08760"/>
<organism evidence="2 3">
    <name type="scientific">Anaeromicropila herbilytica</name>
    <dbReference type="NCBI Taxonomy" id="2785025"/>
    <lineage>
        <taxon>Bacteria</taxon>
        <taxon>Bacillati</taxon>
        <taxon>Bacillota</taxon>
        <taxon>Clostridia</taxon>
        <taxon>Lachnospirales</taxon>
        <taxon>Lachnospiraceae</taxon>
        <taxon>Anaeromicropila</taxon>
    </lineage>
</organism>
<keyword evidence="3" id="KW-1185">Reference proteome</keyword>
<evidence type="ECO:0000313" key="3">
    <source>
        <dbReference type="Proteomes" id="UP000595897"/>
    </source>
</evidence>
<keyword evidence="1" id="KW-1133">Transmembrane helix</keyword>
<dbReference type="AlphaFoldDB" id="A0A7R7EJ07"/>
<feature type="transmembrane region" description="Helical" evidence="1">
    <location>
        <begin position="101"/>
        <end position="121"/>
    </location>
</feature>
<name>A0A7R7EJ07_9FIRM</name>
<keyword evidence="1" id="KW-0472">Membrane</keyword>